<reference evidence="3" key="1">
    <citation type="journal article" date="2019" name="Int. J. Syst. Evol. Microbiol.">
        <title>The Global Catalogue of Microorganisms (GCM) 10K type strain sequencing project: providing services to taxonomists for standard genome sequencing and annotation.</title>
        <authorList>
            <consortium name="The Broad Institute Genomics Platform"/>
            <consortium name="The Broad Institute Genome Sequencing Center for Infectious Disease"/>
            <person name="Wu L."/>
            <person name="Ma J."/>
        </authorList>
    </citation>
    <scope>NUCLEOTIDE SEQUENCE [LARGE SCALE GENOMIC DNA]</scope>
    <source>
        <strain evidence="3">KCTC 52277</strain>
    </source>
</reference>
<name>A0ABV7G8Q5_9GAMM</name>
<dbReference type="RefSeq" id="WP_248936496.1">
    <property type="nucleotide sequence ID" value="NZ_JAKILF010000005.1"/>
</dbReference>
<accession>A0ABV7G8Q5</accession>
<dbReference type="EMBL" id="JBHRTD010000001">
    <property type="protein sequence ID" value="MFC3136701.1"/>
    <property type="molecule type" value="Genomic_DNA"/>
</dbReference>
<evidence type="ECO:0000313" key="3">
    <source>
        <dbReference type="Proteomes" id="UP001595621"/>
    </source>
</evidence>
<dbReference type="PROSITE" id="PS50925">
    <property type="entry name" value="BLUF"/>
    <property type="match status" value="1"/>
</dbReference>
<keyword evidence="3" id="KW-1185">Reference proteome</keyword>
<dbReference type="SMART" id="SM01034">
    <property type="entry name" value="BLUF"/>
    <property type="match status" value="1"/>
</dbReference>
<feature type="domain" description="BLUF" evidence="1">
    <location>
        <begin position="7"/>
        <end position="98"/>
    </location>
</feature>
<dbReference type="InterPro" id="IPR036046">
    <property type="entry name" value="Acylphosphatase-like_dom_sf"/>
</dbReference>
<protein>
    <submittedName>
        <fullName evidence="2">BLUF domain-containing protein</fullName>
    </submittedName>
</protein>
<dbReference type="Gene3D" id="3.30.70.100">
    <property type="match status" value="1"/>
</dbReference>
<evidence type="ECO:0000313" key="2">
    <source>
        <dbReference type="EMBL" id="MFC3136701.1"/>
    </source>
</evidence>
<dbReference type="Pfam" id="PF04940">
    <property type="entry name" value="BLUF"/>
    <property type="match status" value="1"/>
</dbReference>
<dbReference type="InterPro" id="IPR007024">
    <property type="entry name" value="BLUF_domain"/>
</dbReference>
<proteinExistence type="predicted"/>
<evidence type="ECO:0000259" key="1">
    <source>
        <dbReference type="PROSITE" id="PS50925"/>
    </source>
</evidence>
<organism evidence="2 3">
    <name type="scientific">Shewanella submarina</name>
    <dbReference type="NCBI Taxonomy" id="2016376"/>
    <lineage>
        <taxon>Bacteria</taxon>
        <taxon>Pseudomonadati</taxon>
        <taxon>Pseudomonadota</taxon>
        <taxon>Gammaproteobacteria</taxon>
        <taxon>Alteromonadales</taxon>
        <taxon>Shewanellaceae</taxon>
        <taxon>Shewanella</taxon>
    </lineage>
</organism>
<gene>
    <name evidence="2" type="ORF">ACFOE0_00655</name>
</gene>
<dbReference type="SUPFAM" id="SSF54975">
    <property type="entry name" value="Acylphosphatase/BLUF domain-like"/>
    <property type="match status" value="1"/>
</dbReference>
<sequence length="151" mass="16956">MLKDDALAFLIYISREAEGMNSDTLTQLLSKTRVSNKANEITGMLLYQDGCFMQVLEGAKAAICELFEKIAKDSRHEKVDLLILEAAERRYFEEWSMGFCNMARPGDKELASYSAFLRQGLRAANAPLAPCIPAAFLRVFTDDAKYRESLA</sequence>
<dbReference type="Proteomes" id="UP001595621">
    <property type="component" value="Unassembled WGS sequence"/>
</dbReference>
<comment type="caution">
    <text evidence="2">The sequence shown here is derived from an EMBL/GenBank/DDBJ whole genome shotgun (WGS) entry which is preliminary data.</text>
</comment>